<dbReference type="RefSeq" id="WP_274359159.1">
    <property type="nucleotide sequence ID" value="NZ_CP118101.1"/>
</dbReference>
<dbReference type="EMBL" id="CP118101">
    <property type="protein sequence ID" value="WDH82464.1"/>
    <property type="molecule type" value="Genomic_DNA"/>
</dbReference>
<reference evidence="1" key="1">
    <citation type="submission" date="2023-02" db="EMBL/GenBank/DDBJ databases">
        <title>Pathogen: clinical or host-associated sample.</title>
        <authorList>
            <person name="Hergert J."/>
            <person name="Casey R."/>
            <person name="Wagner J."/>
            <person name="Young E.L."/>
            <person name="Oakeson K.F."/>
        </authorList>
    </citation>
    <scope>NUCLEOTIDE SEQUENCE</scope>
    <source>
        <strain evidence="1">2022CK-00830</strain>
    </source>
</reference>
<protein>
    <submittedName>
        <fullName evidence="1">Uncharacterized protein</fullName>
    </submittedName>
</protein>
<gene>
    <name evidence="1" type="ORF">PUW23_23965</name>
</gene>
<dbReference type="Proteomes" id="UP001220962">
    <property type="component" value="Chromosome"/>
</dbReference>
<dbReference type="AlphaFoldDB" id="A0AAX3MZZ0"/>
<accession>A0AAX3MZZ0</accession>
<sequence length="158" mass="17659">MIGRLEDWKIGSVAERQRGRNAEMQRWRFLCCSGSEYSVRSFLDRDGSELSIRKPSLSKYERCRFSLNISLPPQVEPQVEAALPSQTGGGVVKSGLAFASRTLIWVGSLTCVMKPGRAERAKRVKSGEVRCKSWRFLCCSGSEYSVDRSWTGMAVNGL</sequence>
<name>A0AAX3MZZ0_9BACL</name>
<evidence type="ECO:0000313" key="2">
    <source>
        <dbReference type="Proteomes" id="UP001220962"/>
    </source>
</evidence>
<evidence type="ECO:0000313" key="1">
    <source>
        <dbReference type="EMBL" id="WDH82464.1"/>
    </source>
</evidence>
<proteinExistence type="predicted"/>
<organism evidence="1 2">
    <name type="scientific">Paenibacillus urinalis</name>
    <dbReference type="NCBI Taxonomy" id="521520"/>
    <lineage>
        <taxon>Bacteria</taxon>
        <taxon>Bacillati</taxon>
        <taxon>Bacillota</taxon>
        <taxon>Bacilli</taxon>
        <taxon>Bacillales</taxon>
        <taxon>Paenibacillaceae</taxon>
        <taxon>Paenibacillus</taxon>
    </lineage>
</organism>